<keyword evidence="3" id="KW-1185">Reference proteome</keyword>
<organism evidence="2 3">
    <name type="scientific">Paractinoplanes deccanensis</name>
    <dbReference type="NCBI Taxonomy" id="113561"/>
    <lineage>
        <taxon>Bacteria</taxon>
        <taxon>Bacillati</taxon>
        <taxon>Actinomycetota</taxon>
        <taxon>Actinomycetes</taxon>
        <taxon>Micromonosporales</taxon>
        <taxon>Micromonosporaceae</taxon>
        <taxon>Paractinoplanes</taxon>
    </lineage>
</organism>
<feature type="region of interest" description="Disordered" evidence="1">
    <location>
        <begin position="90"/>
        <end position="111"/>
    </location>
</feature>
<dbReference type="Proteomes" id="UP000609879">
    <property type="component" value="Unassembled WGS sequence"/>
</dbReference>
<sequence length="111" mass="12306">MTDAPFHYTAVLKPDMSGEATSVIAHQPLPGQPLRAVLWSWLHKAWVSAPGTAAALLYDDQKFDQLRNIDRTTAERISREALHVDLPSEGQLNAIADEGERMGWPYGPPRS</sequence>
<gene>
    <name evidence="2" type="ORF">Ade02nite_76140</name>
</gene>
<accession>A0ABQ3YG63</accession>
<dbReference type="RefSeq" id="WP_203774534.1">
    <property type="nucleotide sequence ID" value="NZ_BAAABO010000003.1"/>
</dbReference>
<evidence type="ECO:0000256" key="1">
    <source>
        <dbReference type="SAM" id="MobiDB-lite"/>
    </source>
</evidence>
<evidence type="ECO:0000313" key="3">
    <source>
        <dbReference type="Proteomes" id="UP000609879"/>
    </source>
</evidence>
<reference evidence="2 3" key="1">
    <citation type="submission" date="2021-01" db="EMBL/GenBank/DDBJ databases">
        <title>Whole genome shotgun sequence of Actinoplanes deccanensis NBRC 13994.</title>
        <authorList>
            <person name="Komaki H."/>
            <person name="Tamura T."/>
        </authorList>
    </citation>
    <scope>NUCLEOTIDE SEQUENCE [LARGE SCALE GENOMIC DNA]</scope>
    <source>
        <strain evidence="2 3">NBRC 13994</strain>
    </source>
</reference>
<proteinExistence type="predicted"/>
<protein>
    <submittedName>
        <fullName evidence="2">Uncharacterized protein</fullName>
    </submittedName>
</protein>
<dbReference type="EMBL" id="BOMI01000156">
    <property type="protein sequence ID" value="GID78973.1"/>
    <property type="molecule type" value="Genomic_DNA"/>
</dbReference>
<name>A0ABQ3YG63_9ACTN</name>
<evidence type="ECO:0000313" key="2">
    <source>
        <dbReference type="EMBL" id="GID78973.1"/>
    </source>
</evidence>
<comment type="caution">
    <text evidence="2">The sequence shown here is derived from an EMBL/GenBank/DDBJ whole genome shotgun (WGS) entry which is preliminary data.</text>
</comment>